<organism evidence="8 9">
    <name type="scientific">Ignicoccus pacificus DSM 13166</name>
    <dbReference type="NCBI Taxonomy" id="940294"/>
    <lineage>
        <taxon>Archaea</taxon>
        <taxon>Thermoproteota</taxon>
        <taxon>Thermoprotei</taxon>
        <taxon>Desulfurococcales</taxon>
        <taxon>Desulfurococcaceae</taxon>
        <taxon>Ignicoccus</taxon>
    </lineage>
</organism>
<feature type="transmembrane region" description="Helical" evidence="6">
    <location>
        <begin position="21"/>
        <end position="44"/>
    </location>
</feature>
<evidence type="ECO:0000256" key="5">
    <source>
        <dbReference type="ARBA" id="ARBA00023136"/>
    </source>
</evidence>
<evidence type="ECO:0000256" key="2">
    <source>
        <dbReference type="ARBA" id="ARBA00022475"/>
    </source>
</evidence>
<proteinExistence type="predicted"/>
<feature type="transmembrane region" description="Helical" evidence="6">
    <location>
        <begin position="357"/>
        <end position="374"/>
    </location>
</feature>
<dbReference type="PANTHER" id="PTHR30294:SF29">
    <property type="entry name" value="MULTIDRUG ABC TRANSPORTER PERMEASE YBHS-RELATED"/>
    <property type="match status" value="1"/>
</dbReference>
<gene>
    <name evidence="8" type="ORF">IPA_03735</name>
</gene>
<sequence length="449" mass="49257">MRLQLKAIVWKEIKDLSRDRKTLLTAIIMPALLLPLMGLLLIAAQKTVPVYVVIVNEDKGMNVPSMLTGSFLGVPTGNQSMNYGSIIANYIKKVLEKTSSNVHVKIVKSMKEVKRYDILVVIPKNFTSTLVAFVPENFKQAIVKVYLRTGPSGLSMGTTTIFQTIISTLNTISTKVMAPQRVQLLLACCNVTNVSPQAVLEPIKVATEYVNIYGQRVSMKELSKIMTSKLLLFSIFYVSMPVVAFISDSIAGERERKTLETLLASPISRKSLIFGKFGATIVLGILAAVADMVGLVLYIYILQNGLTVAGAQAFSLTLDPGLIAMHGFVMLLVVAATAAMIMPVASLSDNVRSAQSLGGFIQMIPLLIIFYAMYGNINALPPTLEIFVRIIPHTYAVLAIDALLKNKWIDVVIDVILMMIITFVYLLITIKIFESEYIVTGSLGKKRRG</sequence>
<evidence type="ECO:0000313" key="8">
    <source>
        <dbReference type="EMBL" id="UXD22346.1"/>
    </source>
</evidence>
<dbReference type="AlphaFoldDB" id="A0A977KCI1"/>
<dbReference type="EMBL" id="CP006868">
    <property type="protein sequence ID" value="UXD22346.1"/>
    <property type="molecule type" value="Genomic_DNA"/>
</dbReference>
<dbReference type="GO" id="GO:0005886">
    <property type="term" value="C:plasma membrane"/>
    <property type="evidence" value="ECO:0007669"/>
    <property type="project" value="UniProtKB-SubCell"/>
</dbReference>
<comment type="subcellular location">
    <subcellularLocation>
        <location evidence="1">Cell membrane</location>
        <topology evidence="1">Multi-pass membrane protein</topology>
    </subcellularLocation>
</comment>
<evidence type="ECO:0000313" key="9">
    <source>
        <dbReference type="Proteomes" id="UP001063698"/>
    </source>
</evidence>
<dbReference type="Proteomes" id="UP001063698">
    <property type="component" value="Chromosome"/>
</dbReference>
<evidence type="ECO:0000256" key="4">
    <source>
        <dbReference type="ARBA" id="ARBA00022989"/>
    </source>
</evidence>
<protein>
    <recommendedName>
        <fullName evidence="7">ABC-2 type transporter transmembrane domain-containing protein</fullName>
    </recommendedName>
</protein>
<name>A0A977KCI1_9CREN</name>
<dbReference type="Pfam" id="PF12698">
    <property type="entry name" value="ABC2_membrane_3"/>
    <property type="match status" value="1"/>
</dbReference>
<dbReference type="InterPro" id="IPR013525">
    <property type="entry name" value="ABC2_TM"/>
</dbReference>
<evidence type="ECO:0000256" key="3">
    <source>
        <dbReference type="ARBA" id="ARBA00022692"/>
    </source>
</evidence>
<dbReference type="PANTHER" id="PTHR30294">
    <property type="entry name" value="MEMBRANE COMPONENT OF ABC TRANSPORTER YHHJ-RELATED"/>
    <property type="match status" value="1"/>
</dbReference>
<keyword evidence="5 6" id="KW-0472">Membrane</keyword>
<dbReference type="InterPro" id="IPR051449">
    <property type="entry name" value="ABC-2_transporter_component"/>
</dbReference>
<keyword evidence="9" id="KW-1185">Reference proteome</keyword>
<keyword evidence="3 6" id="KW-0812">Transmembrane</keyword>
<feature type="transmembrane region" description="Helical" evidence="6">
    <location>
        <begin position="272"/>
        <end position="301"/>
    </location>
</feature>
<dbReference type="GO" id="GO:0140359">
    <property type="term" value="F:ABC-type transporter activity"/>
    <property type="evidence" value="ECO:0007669"/>
    <property type="project" value="InterPro"/>
</dbReference>
<dbReference type="Gene3D" id="3.40.1710.10">
    <property type="entry name" value="abc type-2 transporter like domain"/>
    <property type="match status" value="1"/>
</dbReference>
<feature type="transmembrane region" description="Helical" evidence="6">
    <location>
        <begin position="411"/>
        <end position="433"/>
    </location>
</feature>
<evidence type="ECO:0000256" key="6">
    <source>
        <dbReference type="SAM" id="Phobius"/>
    </source>
</evidence>
<feature type="transmembrane region" description="Helical" evidence="6">
    <location>
        <begin position="230"/>
        <end position="251"/>
    </location>
</feature>
<evidence type="ECO:0000256" key="1">
    <source>
        <dbReference type="ARBA" id="ARBA00004651"/>
    </source>
</evidence>
<keyword evidence="2" id="KW-1003">Cell membrane</keyword>
<evidence type="ECO:0000259" key="7">
    <source>
        <dbReference type="Pfam" id="PF12698"/>
    </source>
</evidence>
<feature type="transmembrane region" description="Helical" evidence="6">
    <location>
        <begin position="321"/>
        <end position="345"/>
    </location>
</feature>
<keyword evidence="4 6" id="KW-1133">Transmembrane helix</keyword>
<dbReference type="KEGG" id="ipc:IPA_03735"/>
<reference evidence="8" key="1">
    <citation type="submission" date="2013-11" db="EMBL/GenBank/DDBJ databases">
        <title>Comparative genomics of Ignicoccus.</title>
        <authorList>
            <person name="Podar M."/>
        </authorList>
    </citation>
    <scope>NUCLEOTIDE SEQUENCE</scope>
    <source>
        <strain evidence="8">DSM 13166</strain>
    </source>
</reference>
<feature type="domain" description="ABC-2 type transporter transmembrane" evidence="7">
    <location>
        <begin position="21"/>
        <end position="430"/>
    </location>
</feature>
<accession>A0A977KCI1</accession>